<dbReference type="OrthoDB" id="2333384at2759"/>
<dbReference type="Gene3D" id="2.60.40.640">
    <property type="match status" value="1"/>
</dbReference>
<evidence type="ECO:0000313" key="1">
    <source>
        <dbReference type="EMBL" id="ODQ70037.1"/>
    </source>
</evidence>
<evidence type="ECO:0000313" key="2">
    <source>
        <dbReference type="Proteomes" id="UP000094385"/>
    </source>
</evidence>
<dbReference type="Proteomes" id="UP000094385">
    <property type="component" value="Unassembled WGS sequence"/>
</dbReference>
<sequence>MHLSISVDNPVAAAGSALSGIVDLVLDKPTIIDAIKVRFRGISMTTTMKQRDNIYSIDIASQGNFKVKEWHLHVDITSFLFLGQQGAALSAGRHRFPYIINVPVFSRCDCLTRLEQYRIERQKQHWTCTAATSRTVGETPLPPSLKTNHDRYVRYRIIALVERPGKMTFNRSKVKNIIVVPVTLIHTFDPDWNDQTRLMTEICSETFNVKCEKLADDYFQDGSLQRSDESSRSLFGPKGTYVKVPTQLEVILFNDGHAPILGPLKVEIYAHIQVGCISRIDGILDVRLASMKIAMKSLTSGLDSTEKPISVIRNTLFQANALDIPLKAESNSGPPRFRLDTHVFKHLDISRIIPSFHLLSLRYYHQLIVTVGLSFNGSSNKTLKCVCPINVVSGVDFDLDTQRLMPPRYNLGEVQFEVDDRLDDNDRLFDI</sequence>
<protein>
    <recommendedName>
        <fullName evidence="3">Arrestin-like N-terminal domain-containing protein</fullName>
    </recommendedName>
</protein>
<dbReference type="InterPro" id="IPR014752">
    <property type="entry name" value="Arrestin-like_C"/>
</dbReference>
<keyword evidence="2" id="KW-1185">Reference proteome</keyword>
<evidence type="ECO:0008006" key="3">
    <source>
        <dbReference type="Google" id="ProtNLM"/>
    </source>
</evidence>
<gene>
    <name evidence="1" type="ORF">LIPSTDRAFT_30029</name>
</gene>
<dbReference type="SUPFAM" id="SSF81296">
    <property type="entry name" value="E set domains"/>
    <property type="match status" value="1"/>
</dbReference>
<accession>A0A1E3PZ25</accession>
<dbReference type="EMBL" id="KV454301">
    <property type="protein sequence ID" value="ODQ70037.1"/>
    <property type="molecule type" value="Genomic_DNA"/>
</dbReference>
<name>A0A1E3PZ25_LIPST</name>
<reference evidence="1 2" key="1">
    <citation type="journal article" date="2016" name="Proc. Natl. Acad. Sci. U.S.A.">
        <title>Comparative genomics of biotechnologically important yeasts.</title>
        <authorList>
            <person name="Riley R."/>
            <person name="Haridas S."/>
            <person name="Wolfe K.H."/>
            <person name="Lopes M.R."/>
            <person name="Hittinger C.T."/>
            <person name="Goeker M."/>
            <person name="Salamov A.A."/>
            <person name="Wisecaver J.H."/>
            <person name="Long T.M."/>
            <person name="Calvey C.H."/>
            <person name="Aerts A.L."/>
            <person name="Barry K.W."/>
            <person name="Choi C."/>
            <person name="Clum A."/>
            <person name="Coughlan A.Y."/>
            <person name="Deshpande S."/>
            <person name="Douglass A.P."/>
            <person name="Hanson S.J."/>
            <person name="Klenk H.-P."/>
            <person name="LaButti K.M."/>
            <person name="Lapidus A."/>
            <person name="Lindquist E.A."/>
            <person name="Lipzen A.M."/>
            <person name="Meier-Kolthoff J.P."/>
            <person name="Ohm R.A."/>
            <person name="Otillar R.P."/>
            <person name="Pangilinan J.L."/>
            <person name="Peng Y."/>
            <person name="Rokas A."/>
            <person name="Rosa C.A."/>
            <person name="Scheuner C."/>
            <person name="Sibirny A.A."/>
            <person name="Slot J.C."/>
            <person name="Stielow J.B."/>
            <person name="Sun H."/>
            <person name="Kurtzman C.P."/>
            <person name="Blackwell M."/>
            <person name="Grigoriev I.V."/>
            <person name="Jeffries T.W."/>
        </authorList>
    </citation>
    <scope>NUCLEOTIDE SEQUENCE [LARGE SCALE GENOMIC DNA]</scope>
    <source>
        <strain evidence="1 2">NRRL Y-11557</strain>
    </source>
</reference>
<organism evidence="1 2">
    <name type="scientific">Lipomyces starkeyi NRRL Y-11557</name>
    <dbReference type="NCBI Taxonomy" id="675824"/>
    <lineage>
        <taxon>Eukaryota</taxon>
        <taxon>Fungi</taxon>
        <taxon>Dikarya</taxon>
        <taxon>Ascomycota</taxon>
        <taxon>Saccharomycotina</taxon>
        <taxon>Lipomycetes</taxon>
        <taxon>Lipomycetales</taxon>
        <taxon>Lipomycetaceae</taxon>
        <taxon>Lipomyces</taxon>
    </lineage>
</organism>
<dbReference type="AlphaFoldDB" id="A0A1E3PZ25"/>
<dbReference type="InterPro" id="IPR014756">
    <property type="entry name" value="Ig_E-set"/>
</dbReference>
<proteinExistence type="predicted"/>